<name>A0A2P2L4X8_RHIMU</name>
<dbReference type="EMBL" id="GGEC01032546">
    <property type="protein sequence ID" value="MBX13030.1"/>
    <property type="molecule type" value="Transcribed_RNA"/>
</dbReference>
<reference evidence="2" key="1">
    <citation type="submission" date="2018-02" db="EMBL/GenBank/DDBJ databases">
        <title>Rhizophora mucronata_Transcriptome.</title>
        <authorList>
            <person name="Meera S.P."/>
            <person name="Sreeshan A."/>
            <person name="Augustine A."/>
        </authorList>
    </citation>
    <scope>NUCLEOTIDE SEQUENCE</scope>
    <source>
        <tissue evidence="2">Leaf</tissue>
    </source>
</reference>
<protein>
    <submittedName>
        <fullName evidence="2">Uncharacterized protein</fullName>
    </submittedName>
</protein>
<proteinExistence type="predicted"/>
<organism evidence="2">
    <name type="scientific">Rhizophora mucronata</name>
    <name type="common">Asiatic mangrove</name>
    <dbReference type="NCBI Taxonomy" id="61149"/>
    <lineage>
        <taxon>Eukaryota</taxon>
        <taxon>Viridiplantae</taxon>
        <taxon>Streptophyta</taxon>
        <taxon>Embryophyta</taxon>
        <taxon>Tracheophyta</taxon>
        <taxon>Spermatophyta</taxon>
        <taxon>Magnoliopsida</taxon>
        <taxon>eudicotyledons</taxon>
        <taxon>Gunneridae</taxon>
        <taxon>Pentapetalae</taxon>
        <taxon>rosids</taxon>
        <taxon>fabids</taxon>
        <taxon>Malpighiales</taxon>
        <taxon>Rhizophoraceae</taxon>
        <taxon>Rhizophora</taxon>
    </lineage>
</organism>
<feature type="compositionally biased region" description="Basic and acidic residues" evidence="1">
    <location>
        <begin position="1"/>
        <end position="17"/>
    </location>
</feature>
<sequence length="33" mass="3815">MNSEEENKNHKVGFGDRRKSRVKTQDQNGISKP</sequence>
<evidence type="ECO:0000256" key="1">
    <source>
        <dbReference type="SAM" id="MobiDB-lite"/>
    </source>
</evidence>
<evidence type="ECO:0000313" key="2">
    <source>
        <dbReference type="EMBL" id="MBX13030.1"/>
    </source>
</evidence>
<feature type="region of interest" description="Disordered" evidence="1">
    <location>
        <begin position="1"/>
        <end position="33"/>
    </location>
</feature>
<accession>A0A2P2L4X8</accession>
<dbReference type="AlphaFoldDB" id="A0A2P2L4X8"/>